<evidence type="ECO:0000256" key="1">
    <source>
        <dbReference type="SAM" id="MobiDB-lite"/>
    </source>
</evidence>
<sequence length="126" mass="15034">MKKLILSAALLCAAVTFSQAQDRPQREGMRNPEDMAKRQVERLDKELKLTTVLKDSLNKWFLASGKKQQELFKDEKESREVKMEKWKAMREDQQKKIKAILTPEQRTKYEEMAKNRPEQRQRRVQN</sequence>
<keyword evidence="4" id="KW-1185">Reference proteome</keyword>
<name>A0ABU8I1K5_9SPHI</name>
<feature type="chain" id="PRO_5045137543" description="DUF4890 domain-containing protein" evidence="2">
    <location>
        <begin position="21"/>
        <end position="126"/>
    </location>
</feature>
<evidence type="ECO:0000256" key="2">
    <source>
        <dbReference type="SAM" id="SignalP"/>
    </source>
</evidence>
<dbReference type="Proteomes" id="UP001363035">
    <property type="component" value="Unassembled WGS sequence"/>
</dbReference>
<protein>
    <recommendedName>
        <fullName evidence="5">DUF4890 domain-containing protein</fullName>
    </recommendedName>
</protein>
<reference evidence="3 4" key="1">
    <citation type="submission" date="2024-01" db="EMBL/GenBank/DDBJ databases">
        <title>Sphingobacterium tenebrionis sp. nov., a novel endophyte isolated from tenebrio molitor intestines.</title>
        <authorList>
            <person name="Zhang C."/>
        </authorList>
    </citation>
    <scope>NUCLEOTIDE SEQUENCE [LARGE SCALE GENOMIC DNA]</scope>
    <source>
        <strain evidence="3 4">PU5-4</strain>
    </source>
</reference>
<evidence type="ECO:0008006" key="5">
    <source>
        <dbReference type="Google" id="ProtNLM"/>
    </source>
</evidence>
<dbReference type="RefSeq" id="WP_336556971.1">
    <property type="nucleotide sequence ID" value="NZ_JAYLLN010000001.1"/>
</dbReference>
<evidence type="ECO:0000313" key="4">
    <source>
        <dbReference type="Proteomes" id="UP001363035"/>
    </source>
</evidence>
<gene>
    <name evidence="3" type="ORF">VJ786_00150</name>
</gene>
<evidence type="ECO:0000313" key="3">
    <source>
        <dbReference type="EMBL" id="MEI5983299.1"/>
    </source>
</evidence>
<dbReference type="EMBL" id="JAYLLN010000001">
    <property type="protein sequence ID" value="MEI5983299.1"/>
    <property type="molecule type" value="Genomic_DNA"/>
</dbReference>
<keyword evidence="2" id="KW-0732">Signal</keyword>
<organism evidence="3 4">
    <name type="scientific">Sphingobacterium tenebrionis</name>
    <dbReference type="NCBI Taxonomy" id="3111775"/>
    <lineage>
        <taxon>Bacteria</taxon>
        <taxon>Pseudomonadati</taxon>
        <taxon>Bacteroidota</taxon>
        <taxon>Sphingobacteriia</taxon>
        <taxon>Sphingobacteriales</taxon>
        <taxon>Sphingobacteriaceae</taxon>
        <taxon>Sphingobacterium</taxon>
    </lineage>
</organism>
<proteinExistence type="predicted"/>
<accession>A0ABU8I1K5</accession>
<feature type="signal peptide" evidence="2">
    <location>
        <begin position="1"/>
        <end position="20"/>
    </location>
</feature>
<comment type="caution">
    <text evidence="3">The sequence shown here is derived from an EMBL/GenBank/DDBJ whole genome shotgun (WGS) entry which is preliminary data.</text>
</comment>
<feature type="region of interest" description="Disordered" evidence="1">
    <location>
        <begin position="107"/>
        <end position="126"/>
    </location>
</feature>